<comment type="caution">
    <text evidence="2">The sequence shown here is derived from an EMBL/GenBank/DDBJ whole genome shotgun (WGS) entry which is preliminary data.</text>
</comment>
<protein>
    <submittedName>
        <fullName evidence="2">Uncharacterized protein</fullName>
    </submittedName>
</protein>
<gene>
    <name evidence="2" type="ORF">GCM10010517_65650</name>
</gene>
<evidence type="ECO:0000313" key="3">
    <source>
        <dbReference type="Proteomes" id="UP001500831"/>
    </source>
</evidence>
<proteinExistence type="predicted"/>
<dbReference type="EMBL" id="BAAAVI010000067">
    <property type="protein sequence ID" value="GAA2900078.1"/>
    <property type="molecule type" value="Genomic_DNA"/>
</dbReference>
<accession>A0ABN3W7L2</accession>
<reference evidence="2 3" key="1">
    <citation type="journal article" date="2019" name="Int. J. Syst. Evol. Microbiol.">
        <title>The Global Catalogue of Microorganisms (GCM) 10K type strain sequencing project: providing services to taxonomists for standard genome sequencing and annotation.</title>
        <authorList>
            <consortium name="The Broad Institute Genomics Platform"/>
            <consortium name="The Broad Institute Genome Sequencing Center for Infectious Disease"/>
            <person name="Wu L."/>
            <person name="Ma J."/>
        </authorList>
    </citation>
    <scope>NUCLEOTIDE SEQUENCE [LARGE SCALE GENOMIC DNA]</scope>
    <source>
        <strain evidence="2 3">JCM 6242</strain>
    </source>
</reference>
<keyword evidence="1" id="KW-0472">Membrane</keyword>
<organism evidence="2 3">
    <name type="scientific">Streptosporangium fragile</name>
    <dbReference type="NCBI Taxonomy" id="46186"/>
    <lineage>
        <taxon>Bacteria</taxon>
        <taxon>Bacillati</taxon>
        <taxon>Actinomycetota</taxon>
        <taxon>Actinomycetes</taxon>
        <taxon>Streptosporangiales</taxon>
        <taxon>Streptosporangiaceae</taxon>
        <taxon>Streptosporangium</taxon>
    </lineage>
</organism>
<keyword evidence="3" id="KW-1185">Reference proteome</keyword>
<keyword evidence="1" id="KW-1133">Transmembrane helix</keyword>
<evidence type="ECO:0000256" key="1">
    <source>
        <dbReference type="SAM" id="Phobius"/>
    </source>
</evidence>
<evidence type="ECO:0000313" key="2">
    <source>
        <dbReference type="EMBL" id="GAA2900078.1"/>
    </source>
</evidence>
<keyword evidence="1" id="KW-0812">Transmembrane</keyword>
<sequence>MDSAIEVFAFLIGVSGGLFLLIALIVTLPGRVRDKAARTTSAGAMWIGGPFRSERGVSLRVLVLTERPAPPVPAPEVDWVSLAEVAEPGRRTGGASATW</sequence>
<dbReference type="Proteomes" id="UP001500831">
    <property type="component" value="Unassembled WGS sequence"/>
</dbReference>
<dbReference type="RefSeq" id="WP_344979657.1">
    <property type="nucleotide sequence ID" value="NZ_BAAAVI010000067.1"/>
</dbReference>
<name>A0ABN3W7L2_9ACTN</name>
<feature type="transmembrane region" description="Helical" evidence="1">
    <location>
        <begin position="6"/>
        <end position="28"/>
    </location>
</feature>